<accession>A0A0W0R6M6</accession>
<evidence type="ECO:0008006" key="3">
    <source>
        <dbReference type="Google" id="ProtNLM"/>
    </source>
</evidence>
<protein>
    <recommendedName>
        <fullName evidence="3">KTSC domain-containing protein</fullName>
    </recommendedName>
</protein>
<evidence type="ECO:0000313" key="1">
    <source>
        <dbReference type="EMBL" id="KTC66721.1"/>
    </source>
</evidence>
<dbReference type="Proteomes" id="UP000054695">
    <property type="component" value="Unassembled WGS sequence"/>
</dbReference>
<keyword evidence="2" id="KW-1185">Reference proteome</keyword>
<sequence length="77" mass="9084">MEAYRNLSDNSGVELYEIGVDYIVVKFKNSNYAYHYTYRKPGVHDVEEMKNLAEAGRGLCSYINQNVRNNFERREKL</sequence>
<dbReference type="PATRIC" id="fig|447.4.peg.3880"/>
<dbReference type="EMBL" id="LNXU01000060">
    <property type="protein sequence ID" value="KTC66721.1"/>
    <property type="molecule type" value="Genomic_DNA"/>
</dbReference>
<evidence type="ECO:0000313" key="2">
    <source>
        <dbReference type="Proteomes" id="UP000054695"/>
    </source>
</evidence>
<organism evidence="1 2">
    <name type="scientific">Legionella bozemanae</name>
    <name type="common">Fluoribacter bozemanae</name>
    <dbReference type="NCBI Taxonomy" id="447"/>
    <lineage>
        <taxon>Bacteria</taxon>
        <taxon>Pseudomonadati</taxon>
        <taxon>Pseudomonadota</taxon>
        <taxon>Gammaproteobacteria</taxon>
        <taxon>Legionellales</taxon>
        <taxon>Legionellaceae</taxon>
        <taxon>Legionella</taxon>
    </lineage>
</organism>
<dbReference type="RefSeq" id="WP_058461100.1">
    <property type="nucleotide sequence ID" value="NZ_CAAAIY010000020.1"/>
</dbReference>
<proteinExistence type="predicted"/>
<comment type="caution">
    <text evidence="1">The sequence shown here is derived from an EMBL/GenBank/DDBJ whole genome shotgun (WGS) entry which is preliminary data.</text>
</comment>
<reference evidence="1 2" key="1">
    <citation type="submission" date="2015-11" db="EMBL/GenBank/DDBJ databases">
        <title>Genomic analysis of 38 Legionella species identifies large and diverse effector repertoires.</title>
        <authorList>
            <person name="Burstein D."/>
            <person name="Amaro F."/>
            <person name="Zusman T."/>
            <person name="Lifshitz Z."/>
            <person name="Cohen O."/>
            <person name="Gilbert J.A."/>
            <person name="Pupko T."/>
            <person name="Shuman H.A."/>
            <person name="Segal G."/>
        </authorList>
    </citation>
    <scope>NUCLEOTIDE SEQUENCE [LARGE SCALE GENOMIC DNA]</scope>
    <source>
        <strain evidence="1 2">WIGA</strain>
    </source>
</reference>
<name>A0A0W0R6M6_LEGBO</name>
<gene>
    <name evidence="1" type="ORF">Lboz_3616</name>
</gene>
<dbReference type="AlphaFoldDB" id="A0A0W0R6M6"/>
<dbReference type="OrthoDB" id="7775479at2"/>